<comment type="caution">
    <text evidence="1">The sequence shown here is derived from an EMBL/GenBank/DDBJ whole genome shotgun (WGS) entry which is preliminary data.</text>
</comment>
<proteinExistence type="predicted"/>
<dbReference type="Proteomes" id="UP001177023">
    <property type="component" value="Unassembled WGS sequence"/>
</dbReference>
<gene>
    <name evidence="1" type="ORF">MSPICULIGERA_LOCUS9128</name>
</gene>
<organism evidence="1 2">
    <name type="scientific">Mesorhabditis spiculigera</name>
    <dbReference type="NCBI Taxonomy" id="96644"/>
    <lineage>
        <taxon>Eukaryota</taxon>
        <taxon>Metazoa</taxon>
        <taxon>Ecdysozoa</taxon>
        <taxon>Nematoda</taxon>
        <taxon>Chromadorea</taxon>
        <taxon>Rhabditida</taxon>
        <taxon>Rhabditina</taxon>
        <taxon>Rhabditomorpha</taxon>
        <taxon>Rhabditoidea</taxon>
        <taxon>Rhabditidae</taxon>
        <taxon>Mesorhabditinae</taxon>
        <taxon>Mesorhabditis</taxon>
    </lineage>
</organism>
<name>A0AA36CM22_9BILA</name>
<evidence type="ECO:0000313" key="1">
    <source>
        <dbReference type="EMBL" id="CAJ0570691.1"/>
    </source>
</evidence>
<accession>A0AA36CM22</accession>
<feature type="non-terminal residue" evidence="1">
    <location>
        <position position="1"/>
    </location>
</feature>
<keyword evidence="2" id="KW-1185">Reference proteome</keyword>
<dbReference type="EMBL" id="CATQJA010002445">
    <property type="protein sequence ID" value="CAJ0570691.1"/>
    <property type="molecule type" value="Genomic_DNA"/>
</dbReference>
<evidence type="ECO:0000313" key="2">
    <source>
        <dbReference type="Proteomes" id="UP001177023"/>
    </source>
</evidence>
<sequence>MVIYNKYWNGTDFLEMTASSVCHLIWEEVLFICVAGCRVEEELSSDRFRKWISETVEHSKDLKGIFLLGWLEGREVDLQRKNAIKSKDQEAVKPFLDLIEDNCLTNLWIHRQNCFLLSAQDFQVQVHHEVFTQRMGEEFKNDPILFRTFFGSLEKKEMAAANEDVGSAADGLAGLQVDDKKPPLIKTDTVQKPAKPKNLDAQLPNGSFTHLLWNMDELSSQKLKILTWMLHDMNIDVGFILKAANVHLRPDGRIPGYQIVTPQPCSLSHAIDPKASNNAVLGETRMFFVFRGEKTVLPTIYGGLDTLGGGTKQARVCWFEYKGVMYICMHRESETQNNTGSGNFPKFLDSKITRVVTAGLKGIVVVGIPSNPTYELGTSRLLNANALDQQKYQSKRFVDIFIRHGFGTNQVVFPAPPRWVNKDQGMRNAFILTKNLQLAGPPGIGYAFELKGATQPVKRIMGCEAIFFSLNDNPATDQGTSKEIKKEEP</sequence>
<reference evidence="1" key="1">
    <citation type="submission" date="2023-06" db="EMBL/GenBank/DDBJ databases">
        <authorList>
            <person name="Delattre M."/>
        </authorList>
    </citation>
    <scope>NUCLEOTIDE SEQUENCE</scope>
    <source>
        <strain evidence="1">AF72</strain>
    </source>
</reference>
<protein>
    <submittedName>
        <fullName evidence="1">Uncharacterized protein</fullName>
    </submittedName>
</protein>
<dbReference type="AlphaFoldDB" id="A0AA36CM22"/>